<feature type="domain" description="Glycosyltransferase 2-like" evidence="8">
    <location>
        <begin position="7"/>
        <end position="171"/>
    </location>
</feature>
<dbReference type="SUPFAM" id="SSF53448">
    <property type="entry name" value="Nucleotide-diphospho-sugar transferases"/>
    <property type="match status" value="1"/>
</dbReference>
<dbReference type="InterPro" id="IPR007554">
    <property type="entry name" value="Glycerophosphate_synth"/>
</dbReference>
<dbReference type="RefSeq" id="WP_279928151.1">
    <property type="nucleotide sequence ID" value="NZ_JARWBG010000013.1"/>
</dbReference>
<dbReference type="Pfam" id="PF00535">
    <property type="entry name" value="Glycos_transf_2"/>
    <property type="match status" value="1"/>
</dbReference>
<evidence type="ECO:0000259" key="8">
    <source>
        <dbReference type="Pfam" id="PF00535"/>
    </source>
</evidence>
<keyword evidence="3" id="KW-1003">Cell membrane</keyword>
<gene>
    <name evidence="9" type="ORF">QCN29_13665</name>
</gene>
<dbReference type="SUPFAM" id="SSF53756">
    <property type="entry name" value="UDP-Glycosyltransferase/glycogen phosphorylase"/>
    <property type="match status" value="1"/>
</dbReference>
<protein>
    <submittedName>
        <fullName evidence="9">CDP-glycerol glycerophosphotransferase family protein</fullName>
    </submittedName>
</protein>
<keyword evidence="5" id="KW-0777">Teichoic acid biosynthesis</keyword>
<accession>A0ABT6HNE8</accession>
<dbReference type="InterPro" id="IPR051612">
    <property type="entry name" value="Teichoic_Acid_Biosynth"/>
</dbReference>
<comment type="subcellular location">
    <subcellularLocation>
        <location evidence="1">Cell membrane</location>
        <topology evidence="1">Peripheral membrane protein</topology>
    </subcellularLocation>
</comment>
<proteinExistence type="inferred from homology"/>
<evidence type="ECO:0000256" key="1">
    <source>
        <dbReference type="ARBA" id="ARBA00004202"/>
    </source>
</evidence>
<evidence type="ECO:0000313" key="9">
    <source>
        <dbReference type="EMBL" id="MDH2389822.1"/>
    </source>
</evidence>
<keyword evidence="6" id="KW-0472">Membrane</keyword>
<sequence>MSKPRISVIVPIYQVQSFLRECLDSILEQSFRDIEVIAVNDRSPDRCGEIVDEYAKADERVRALHLPENVGLGRARNAGMEIARGDYLFFLDSDDTLTPGSLQLIADRLAQTSDPDVLIFDYARTFWWGAATRNSLASVFQTEGPEVFTAKQRPEFLNLLMVVWNKVYRRDFVEQRGFQFPPGYYEDTPWTFPVLMSADRIAALDHVVVHYRQRRQGNILRTVSRKHFDIFDQYERVFAFMDSDPSLAEWRARLFTKMIDHFIAILAKSNRVPNELRSEFFALAHRHYRRYLPADYVRPDGHTGLRHALIARGAYPVYQTLKVANQGRRKVRKTVRASRKKVAGKRLDRHYEAALKQPIDQNLAVYSAYWGRGYVCNPAALHAKAKEIAPHIKGVVVAKQDEVKKLPPGTDFVIPGTARYWEVMARAKYFFNNVNFEDRFVKRPGTIHVQTQHGTPLKRMGIHMLPYPVAAKGTNFRKLLQRSDRWDFCISSNRFSSEIWEQAFPCSFAPLESGYPRNDVFYNSTADDVRRLRDELGIPQGKIAVLYAPTHRDYTTGFVPQLDLARLTDALGDGFVVLMRGHHFYEQTPELQALQASTRVIDVTSHTSSEELQLAADVLLADYSSMMFDYANLDRPIVIYANDWDAYTVSRGVYFDLLEEPPGHVARTQDELHDIFVSDAWKDERSDALRGSFRRKFCEYDDGRASERVIRQILLGEPAEELPVVPLDERTPAPSPTAAQAESMKEPAVGQSRAA</sequence>
<reference evidence="9 10" key="1">
    <citation type="submission" date="2023-04" db="EMBL/GenBank/DDBJ databases">
        <title>Streptomyces chengmaiensis sp. nov. isolated from the stem of mangrove plant in Hainan.</title>
        <authorList>
            <person name="Huang X."/>
            <person name="Zhou S."/>
            <person name="Chu X."/>
            <person name="Xie Y."/>
            <person name="Lin Y."/>
        </authorList>
    </citation>
    <scope>NUCLEOTIDE SEQUENCE [LARGE SCALE GENOMIC DNA]</scope>
    <source>
        <strain evidence="9 10">HNM0663</strain>
    </source>
</reference>
<dbReference type="EMBL" id="JARWBG010000013">
    <property type="protein sequence ID" value="MDH2389822.1"/>
    <property type="molecule type" value="Genomic_DNA"/>
</dbReference>
<evidence type="ECO:0000256" key="2">
    <source>
        <dbReference type="ARBA" id="ARBA00010488"/>
    </source>
</evidence>
<evidence type="ECO:0000256" key="3">
    <source>
        <dbReference type="ARBA" id="ARBA00022475"/>
    </source>
</evidence>
<evidence type="ECO:0000256" key="4">
    <source>
        <dbReference type="ARBA" id="ARBA00022679"/>
    </source>
</evidence>
<dbReference type="Gene3D" id="3.40.50.11820">
    <property type="match status" value="1"/>
</dbReference>
<dbReference type="Gene3D" id="3.40.50.12580">
    <property type="match status" value="1"/>
</dbReference>
<comment type="similarity">
    <text evidence="2">Belongs to the CDP-glycerol glycerophosphotransferase family.</text>
</comment>
<dbReference type="Proteomes" id="UP001223144">
    <property type="component" value="Unassembled WGS sequence"/>
</dbReference>
<keyword evidence="4" id="KW-0808">Transferase</keyword>
<dbReference type="PANTHER" id="PTHR37316">
    <property type="entry name" value="TEICHOIC ACID GLYCEROL-PHOSPHATE PRIMASE"/>
    <property type="match status" value="1"/>
</dbReference>
<dbReference type="InterPro" id="IPR043148">
    <property type="entry name" value="TagF_C"/>
</dbReference>
<dbReference type="InterPro" id="IPR029044">
    <property type="entry name" value="Nucleotide-diphossugar_trans"/>
</dbReference>
<evidence type="ECO:0000256" key="6">
    <source>
        <dbReference type="ARBA" id="ARBA00023136"/>
    </source>
</evidence>
<dbReference type="CDD" id="cd00761">
    <property type="entry name" value="Glyco_tranf_GTA_type"/>
    <property type="match status" value="1"/>
</dbReference>
<name>A0ABT6HNE8_9ACTN</name>
<dbReference type="Gene3D" id="3.90.550.10">
    <property type="entry name" value="Spore Coat Polysaccharide Biosynthesis Protein SpsA, Chain A"/>
    <property type="match status" value="1"/>
</dbReference>
<feature type="region of interest" description="Disordered" evidence="7">
    <location>
        <begin position="722"/>
        <end position="755"/>
    </location>
</feature>
<dbReference type="InterPro" id="IPR043149">
    <property type="entry name" value="TagF_N"/>
</dbReference>
<comment type="caution">
    <text evidence="9">The sequence shown here is derived from an EMBL/GenBank/DDBJ whole genome shotgun (WGS) entry which is preliminary data.</text>
</comment>
<keyword evidence="10" id="KW-1185">Reference proteome</keyword>
<evidence type="ECO:0000256" key="5">
    <source>
        <dbReference type="ARBA" id="ARBA00022944"/>
    </source>
</evidence>
<evidence type="ECO:0000256" key="7">
    <source>
        <dbReference type="SAM" id="MobiDB-lite"/>
    </source>
</evidence>
<evidence type="ECO:0000313" key="10">
    <source>
        <dbReference type="Proteomes" id="UP001223144"/>
    </source>
</evidence>
<dbReference type="PANTHER" id="PTHR37316:SF3">
    <property type="entry name" value="TEICHOIC ACID GLYCEROL-PHOSPHATE TRANSFERASE"/>
    <property type="match status" value="1"/>
</dbReference>
<dbReference type="Pfam" id="PF04464">
    <property type="entry name" value="Glyphos_transf"/>
    <property type="match status" value="1"/>
</dbReference>
<organism evidence="9 10">
    <name type="scientific">Streptomyces chengmaiensis</name>
    <dbReference type="NCBI Taxonomy" id="3040919"/>
    <lineage>
        <taxon>Bacteria</taxon>
        <taxon>Bacillati</taxon>
        <taxon>Actinomycetota</taxon>
        <taxon>Actinomycetes</taxon>
        <taxon>Kitasatosporales</taxon>
        <taxon>Streptomycetaceae</taxon>
        <taxon>Streptomyces</taxon>
    </lineage>
</organism>
<dbReference type="InterPro" id="IPR001173">
    <property type="entry name" value="Glyco_trans_2-like"/>
</dbReference>